<gene>
    <name evidence="2" type="ORF">LEA_02580</name>
</gene>
<dbReference type="CDD" id="cd00077">
    <property type="entry name" value="HDc"/>
    <property type="match status" value="1"/>
</dbReference>
<feature type="domain" description="HD/PDEase" evidence="1">
    <location>
        <begin position="29"/>
        <end position="148"/>
    </location>
</feature>
<dbReference type="EMBL" id="AJWY01001765">
    <property type="protein sequence ID" value="EKC79309.1"/>
    <property type="molecule type" value="Genomic_DNA"/>
</dbReference>
<sequence length="161" mass="17999">AIEARVAAAAARLEKEGRYTATRRCIQHGKVSVYAHCVSVADTACVLAETLHLRVNERALIRGALLHDYFLYDWHDKANGHHWHGFTHPGTALHNASEDWKLTPVEREIIKKHMFPLTPIPPTCREAWLVCLADKICAAKETTGGIYGKLPFAAKHNAQDK</sequence>
<proteinExistence type="predicted"/>
<accession>K1UGY8</accession>
<dbReference type="Gene3D" id="1.10.3210.10">
    <property type="entry name" value="Hypothetical protein af1432"/>
    <property type="match status" value="1"/>
</dbReference>
<dbReference type="InterPro" id="IPR006674">
    <property type="entry name" value="HD_domain"/>
</dbReference>
<dbReference type="SUPFAM" id="SSF109604">
    <property type="entry name" value="HD-domain/PDEase-like"/>
    <property type="match status" value="1"/>
</dbReference>
<dbReference type="SMART" id="SM00471">
    <property type="entry name" value="HDc"/>
    <property type="match status" value="1"/>
</dbReference>
<comment type="caution">
    <text evidence="2">The sequence shown here is derived from an EMBL/GenBank/DDBJ whole genome shotgun (WGS) entry which is preliminary data.</text>
</comment>
<name>K1UGY8_9ZZZZ</name>
<dbReference type="InterPro" id="IPR003607">
    <property type="entry name" value="HD/PDEase_dom"/>
</dbReference>
<dbReference type="AlphaFoldDB" id="K1UGY8"/>
<evidence type="ECO:0000313" key="2">
    <source>
        <dbReference type="EMBL" id="EKC79309.1"/>
    </source>
</evidence>
<evidence type="ECO:0000259" key="1">
    <source>
        <dbReference type="SMART" id="SM00471"/>
    </source>
</evidence>
<dbReference type="Pfam" id="PF01966">
    <property type="entry name" value="HD"/>
    <property type="match status" value="1"/>
</dbReference>
<organism evidence="2">
    <name type="scientific">human gut metagenome</name>
    <dbReference type="NCBI Taxonomy" id="408170"/>
    <lineage>
        <taxon>unclassified sequences</taxon>
        <taxon>metagenomes</taxon>
        <taxon>organismal metagenomes</taxon>
    </lineage>
</organism>
<feature type="non-terminal residue" evidence="2">
    <location>
        <position position="1"/>
    </location>
</feature>
<protein>
    <submittedName>
        <fullName evidence="2">HD domain-containing protein</fullName>
    </submittedName>
</protein>
<reference evidence="2" key="1">
    <citation type="journal article" date="2013" name="Environ. Microbiol.">
        <title>Microbiota from the distal guts of lean and obese adolescents exhibit partial functional redundancy besides clear differences in community structure.</title>
        <authorList>
            <person name="Ferrer M."/>
            <person name="Ruiz A."/>
            <person name="Lanza F."/>
            <person name="Haange S.B."/>
            <person name="Oberbach A."/>
            <person name="Till H."/>
            <person name="Bargiela R."/>
            <person name="Campoy C."/>
            <person name="Segura M.T."/>
            <person name="Richter M."/>
            <person name="von Bergen M."/>
            <person name="Seifert J."/>
            <person name="Suarez A."/>
        </authorList>
    </citation>
    <scope>NUCLEOTIDE SEQUENCE</scope>
</reference>